<evidence type="ECO:0000313" key="3">
    <source>
        <dbReference type="Proteomes" id="UP000045706"/>
    </source>
</evidence>
<dbReference type="PANTHER" id="PTHR19372:SF7">
    <property type="entry name" value="SULFITE OXIDASE, MITOCHONDRIAL"/>
    <property type="match status" value="1"/>
</dbReference>
<evidence type="ECO:0000256" key="1">
    <source>
        <dbReference type="SAM" id="MobiDB-lite"/>
    </source>
</evidence>
<dbReference type="Gene3D" id="3.90.420.10">
    <property type="entry name" value="Oxidoreductase, molybdopterin-binding domain"/>
    <property type="match status" value="1"/>
</dbReference>
<gene>
    <name evidence="2" type="ORF">BN1723_016787</name>
</gene>
<name>A0A0G4NMQ2_VERLO</name>
<dbReference type="GO" id="GO:0008482">
    <property type="term" value="F:sulfite oxidase activity"/>
    <property type="evidence" value="ECO:0007669"/>
    <property type="project" value="TreeGrafter"/>
</dbReference>
<dbReference type="SUPFAM" id="SSF56524">
    <property type="entry name" value="Oxidoreductase molybdopterin-binding domain"/>
    <property type="match status" value="1"/>
</dbReference>
<feature type="region of interest" description="Disordered" evidence="1">
    <location>
        <begin position="51"/>
        <end position="91"/>
    </location>
</feature>
<reference evidence="3" key="1">
    <citation type="submission" date="2015-05" db="EMBL/GenBank/DDBJ databases">
        <authorList>
            <person name="Fogelqvist Johan"/>
        </authorList>
    </citation>
    <scope>NUCLEOTIDE SEQUENCE [LARGE SCALE GENOMIC DNA]</scope>
</reference>
<feature type="non-terminal residue" evidence="2">
    <location>
        <position position="1"/>
    </location>
</feature>
<proteinExistence type="predicted"/>
<accession>A0A0G4NMQ2</accession>
<sequence length="212" mass="24187">RKGELINFRDVIDGEDDLRLIHPQDRAVGVRFALDCTEDWVKYGQKWPINEAKKKSQPAKPAHDDKTSHGDLKDERKNDVGEGETLEDKYTDEERALLRALQHEKDYISNLGTNDGNQESPQKHNRCDVSIDEADQFTPDNWFPRSAELIRLTGKHPLNAEAPLTGLLAAGLITPNELHYVRNHGAVPRLMWEYHTVDINDGKLTLTMDELK</sequence>
<dbReference type="GO" id="GO:0043546">
    <property type="term" value="F:molybdopterin cofactor binding"/>
    <property type="evidence" value="ECO:0007669"/>
    <property type="project" value="TreeGrafter"/>
</dbReference>
<organism evidence="2 3">
    <name type="scientific">Verticillium longisporum</name>
    <name type="common">Verticillium dahliae var. longisporum</name>
    <dbReference type="NCBI Taxonomy" id="100787"/>
    <lineage>
        <taxon>Eukaryota</taxon>
        <taxon>Fungi</taxon>
        <taxon>Dikarya</taxon>
        <taxon>Ascomycota</taxon>
        <taxon>Pezizomycotina</taxon>
        <taxon>Sordariomycetes</taxon>
        <taxon>Hypocreomycetidae</taxon>
        <taxon>Glomerellales</taxon>
        <taxon>Plectosphaerellaceae</taxon>
        <taxon>Verticillium</taxon>
    </lineage>
</organism>
<feature type="non-terminal residue" evidence="2">
    <location>
        <position position="212"/>
    </location>
</feature>
<dbReference type="PANTHER" id="PTHR19372">
    <property type="entry name" value="SULFITE REDUCTASE"/>
    <property type="match status" value="1"/>
</dbReference>
<dbReference type="EMBL" id="CVQI01036917">
    <property type="protein sequence ID" value="CRK47738.1"/>
    <property type="molecule type" value="Genomic_DNA"/>
</dbReference>
<dbReference type="GO" id="GO:0006790">
    <property type="term" value="P:sulfur compound metabolic process"/>
    <property type="evidence" value="ECO:0007669"/>
    <property type="project" value="TreeGrafter"/>
</dbReference>
<dbReference type="PRINTS" id="PR00407">
    <property type="entry name" value="EUMOPTERIN"/>
</dbReference>
<dbReference type="GO" id="GO:0020037">
    <property type="term" value="F:heme binding"/>
    <property type="evidence" value="ECO:0007669"/>
    <property type="project" value="TreeGrafter"/>
</dbReference>
<dbReference type="InterPro" id="IPR008335">
    <property type="entry name" value="Mopterin_OxRdtase_euk"/>
</dbReference>
<dbReference type="InterPro" id="IPR036374">
    <property type="entry name" value="OxRdtase_Mopterin-bd_sf"/>
</dbReference>
<feature type="compositionally biased region" description="Basic and acidic residues" evidence="1">
    <location>
        <begin position="61"/>
        <end position="91"/>
    </location>
</feature>
<dbReference type="AlphaFoldDB" id="A0A0G4NMQ2"/>
<evidence type="ECO:0000313" key="2">
    <source>
        <dbReference type="EMBL" id="CRK47738.1"/>
    </source>
</evidence>
<protein>
    <submittedName>
        <fullName evidence="2">Uncharacterized protein</fullName>
    </submittedName>
</protein>
<dbReference type="Proteomes" id="UP000045706">
    <property type="component" value="Unassembled WGS sequence"/>
</dbReference>